<dbReference type="CDD" id="cd12148">
    <property type="entry name" value="fungal_TF_MHR"/>
    <property type="match status" value="1"/>
</dbReference>
<comment type="caution">
    <text evidence="10">The sequence shown here is derived from an EMBL/GenBank/DDBJ whole genome shotgun (WGS) entry which is preliminary data.</text>
</comment>
<evidence type="ECO:0000256" key="8">
    <source>
        <dbReference type="SAM" id="MobiDB-lite"/>
    </source>
</evidence>
<dbReference type="GO" id="GO:0003677">
    <property type="term" value="F:DNA binding"/>
    <property type="evidence" value="ECO:0007669"/>
    <property type="project" value="UniProtKB-KW"/>
</dbReference>
<dbReference type="OMA" id="YECEAPT"/>
<evidence type="ECO:0000313" key="10">
    <source>
        <dbReference type="EMBL" id="OBZ70244.1"/>
    </source>
</evidence>
<proteinExistence type="predicted"/>
<feature type="region of interest" description="Disordered" evidence="8">
    <location>
        <begin position="617"/>
        <end position="652"/>
    </location>
</feature>
<evidence type="ECO:0000313" key="11">
    <source>
        <dbReference type="Proteomes" id="UP000092993"/>
    </source>
</evidence>
<accession>A0A1C7M597</accession>
<feature type="domain" description="Xylanolytic transcriptional activator regulatory" evidence="9">
    <location>
        <begin position="203"/>
        <end position="370"/>
    </location>
</feature>
<keyword evidence="4" id="KW-0238">DNA-binding</keyword>
<keyword evidence="11" id="KW-1185">Reference proteome</keyword>
<evidence type="ECO:0000256" key="6">
    <source>
        <dbReference type="ARBA" id="ARBA00023242"/>
    </source>
</evidence>
<gene>
    <name evidence="10" type="primary">nit-4_0</name>
    <name evidence="10" type="ORF">A0H81_09579</name>
</gene>
<dbReference type="STRING" id="5627.A0A1C7M597"/>
<evidence type="ECO:0000256" key="4">
    <source>
        <dbReference type="ARBA" id="ARBA00023125"/>
    </source>
</evidence>
<protein>
    <submittedName>
        <fullName evidence="10">Nitrogen assimilation transcription factor nit-4</fullName>
    </submittedName>
</protein>
<dbReference type="PANTHER" id="PTHR31313:SF81">
    <property type="entry name" value="TY1 ENHANCER ACTIVATOR"/>
    <property type="match status" value="1"/>
</dbReference>
<evidence type="ECO:0000256" key="5">
    <source>
        <dbReference type="ARBA" id="ARBA00023163"/>
    </source>
</evidence>
<dbReference type="GO" id="GO:0008270">
    <property type="term" value="F:zinc ion binding"/>
    <property type="evidence" value="ECO:0007669"/>
    <property type="project" value="InterPro"/>
</dbReference>
<feature type="compositionally biased region" description="Low complexity" evidence="8">
    <location>
        <begin position="79"/>
        <end position="96"/>
    </location>
</feature>
<keyword evidence="6" id="KW-0539">Nucleus</keyword>
<evidence type="ECO:0000256" key="2">
    <source>
        <dbReference type="ARBA" id="ARBA00022833"/>
    </source>
</evidence>
<feature type="coiled-coil region" evidence="7">
    <location>
        <begin position="43"/>
        <end position="77"/>
    </location>
</feature>
<feature type="compositionally biased region" description="Low complexity" evidence="8">
    <location>
        <begin position="622"/>
        <end position="633"/>
    </location>
</feature>
<evidence type="ECO:0000256" key="1">
    <source>
        <dbReference type="ARBA" id="ARBA00022723"/>
    </source>
</evidence>
<keyword evidence="5" id="KW-0804">Transcription</keyword>
<dbReference type="GO" id="GO:0006351">
    <property type="term" value="P:DNA-templated transcription"/>
    <property type="evidence" value="ECO:0007669"/>
    <property type="project" value="InterPro"/>
</dbReference>
<dbReference type="OrthoDB" id="2154091at2759"/>
<dbReference type="InterPro" id="IPR051615">
    <property type="entry name" value="Transcr_Regulatory_Elem"/>
</dbReference>
<feature type="compositionally biased region" description="Polar residues" evidence="8">
    <location>
        <begin position="117"/>
        <end position="126"/>
    </location>
</feature>
<evidence type="ECO:0000259" key="9">
    <source>
        <dbReference type="Pfam" id="PF04082"/>
    </source>
</evidence>
<keyword evidence="2" id="KW-0862">Zinc</keyword>
<sequence>MLNKLAVTVGNERANVTEKRRSVGLFTLIVTPAVHLGKETAKKARTQQHFESLENYIRALESKVKDLQAEVEECRRSHGSAFGTGSTSTGVAGPSSFMLPQMASSSKMERGEDTMATEDTGSSNNESDIDHLISPTRHLVLQETDLELYGPTSIFRLAPERSSPSVGEMQQDNSEPPSSTYFDWARHLPPEVPLSRAEHDRILDILFKFFTSWGLRLVPELFLRDMHRTLSIPPNQPPPKTAHYSPMLHNAALALATAFSDDPLIRDVRYRELFARKAKSYIEAECQRPSISLVSALSTIASFHSTQGEQSLGYLYFGMSGRMSQALGLSIDCSPWVKSGLITHADMLDRNWAYWATFSQDICWSLYVGRDCCVAPPKATRPIPVPFVGSEIDQLPWYWAPCKMAAQPSYVVRTFDVSCDLMLIARRIMDFVNGLGPGFRREGVLQLDALTPEVDLTAASRPNALPHRLMLHLVYWWLFLLLHRPFYRRSKSSSAGQDIDHVKLCNRASDNIMLLLGIWQEKYSLRYLPITLVQVIFCAGTSFVLSAVQATSGPRLGRVALSSALSQAEQCIRYLLICGKSFECANRVATILSNVLQEQLKPRLLLRTLDSGSNIMLPSVHGSTTSGTSGSETGDSEYLQYPAPRSPTDSLSATLTSLDSLRERCRPPASPEWSPRDSFALAMAAPAGPHSQNPGQTQVPNVYGAETGGYPERPQDIEMDFSLGGMDLGIVGGSRCRTGQHWLDFLKLC</sequence>
<dbReference type="Proteomes" id="UP000092993">
    <property type="component" value="Unassembled WGS sequence"/>
</dbReference>
<dbReference type="InterPro" id="IPR007219">
    <property type="entry name" value="XnlR_reg_dom"/>
</dbReference>
<keyword evidence="1" id="KW-0479">Metal-binding</keyword>
<dbReference type="Pfam" id="PF04082">
    <property type="entry name" value="Fungal_trans"/>
    <property type="match status" value="1"/>
</dbReference>
<dbReference type="PANTHER" id="PTHR31313">
    <property type="entry name" value="TY1 ENHANCER ACTIVATOR"/>
    <property type="match status" value="1"/>
</dbReference>
<dbReference type="AlphaFoldDB" id="A0A1C7M597"/>
<keyword evidence="7" id="KW-0175">Coiled coil</keyword>
<keyword evidence="3" id="KW-0805">Transcription regulation</keyword>
<reference evidence="10 11" key="1">
    <citation type="submission" date="2016-03" db="EMBL/GenBank/DDBJ databases">
        <title>Whole genome sequencing of Grifola frondosa 9006-11.</title>
        <authorList>
            <person name="Min B."/>
            <person name="Park H."/>
            <person name="Kim J.-G."/>
            <person name="Cho H."/>
            <person name="Oh Y.-L."/>
            <person name="Kong W.-S."/>
            <person name="Choi I.-G."/>
        </authorList>
    </citation>
    <scope>NUCLEOTIDE SEQUENCE [LARGE SCALE GENOMIC DNA]</scope>
    <source>
        <strain evidence="10 11">9006-11</strain>
    </source>
</reference>
<dbReference type="EMBL" id="LUGG01000014">
    <property type="protein sequence ID" value="OBZ70244.1"/>
    <property type="molecule type" value="Genomic_DNA"/>
</dbReference>
<evidence type="ECO:0000256" key="3">
    <source>
        <dbReference type="ARBA" id="ARBA00023015"/>
    </source>
</evidence>
<feature type="region of interest" description="Disordered" evidence="8">
    <location>
        <begin position="77"/>
        <end position="130"/>
    </location>
</feature>
<name>A0A1C7M597_GRIFR</name>
<organism evidence="10 11">
    <name type="scientific">Grifola frondosa</name>
    <name type="common">Maitake</name>
    <name type="synonym">Polyporus frondosus</name>
    <dbReference type="NCBI Taxonomy" id="5627"/>
    <lineage>
        <taxon>Eukaryota</taxon>
        <taxon>Fungi</taxon>
        <taxon>Dikarya</taxon>
        <taxon>Basidiomycota</taxon>
        <taxon>Agaricomycotina</taxon>
        <taxon>Agaricomycetes</taxon>
        <taxon>Polyporales</taxon>
        <taxon>Grifolaceae</taxon>
        <taxon>Grifola</taxon>
    </lineage>
</organism>
<evidence type="ECO:0000256" key="7">
    <source>
        <dbReference type="SAM" id="Coils"/>
    </source>
</evidence>